<dbReference type="PANTHER" id="PTHR34298:SF2">
    <property type="entry name" value="SEGREGATION AND CONDENSATION PROTEIN B"/>
    <property type="match status" value="1"/>
</dbReference>
<feature type="compositionally biased region" description="Basic and acidic residues" evidence="5">
    <location>
        <begin position="388"/>
        <end position="399"/>
    </location>
</feature>
<feature type="compositionally biased region" description="Low complexity" evidence="5">
    <location>
        <begin position="219"/>
        <end position="233"/>
    </location>
</feature>
<evidence type="ECO:0000313" key="6">
    <source>
        <dbReference type="EMBL" id="EIP87566.1"/>
    </source>
</evidence>
<evidence type="ECO:0000256" key="2">
    <source>
        <dbReference type="ARBA" id="ARBA00022618"/>
    </source>
</evidence>
<dbReference type="PANTHER" id="PTHR34298">
    <property type="entry name" value="SEGREGATION AND CONDENSATION PROTEIN B"/>
    <property type="match status" value="1"/>
</dbReference>
<dbReference type="Proteomes" id="UP000004682">
    <property type="component" value="Unassembled WGS sequence"/>
</dbReference>
<accession>A0ABN0G5T8</accession>
<keyword evidence="1" id="KW-0963">Cytoplasm</keyword>
<protein>
    <submittedName>
        <fullName evidence="6">Segregation and condensation protein B</fullName>
    </submittedName>
</protein>
<evidence type="ECO:0000256" key="1">
    <source>
        <dbReference type="ARBA" id="ARBA00022490"/>
    </source>
</evidence>
<keyword evidence="7" id="KW-1185">Reference proteome</keyword>
<dbReference type="SUPFAM" id="SSF46785">
    <property type="entry name" value="Winged helix' DNA-binding domain"/>
    <property type="match status" value="2"/>
</dbReference>
<sequence>MICAQEPLKLGDLRKLFADGVSADTVRTLLEDLKQEWTGRGVELVALASGWRFQSKPAMRAYLDRLHPEKPPKYSRAVLETLAIIAYRQPVTRGDIEEIRGVTVNTQVVKQLEDRGWIEVIGHRDVPGRPALYATTKQFLDDLGLKALDDLPALEEPAAHLEASLLAQQAIDFPDDVRGVGEVLADVPGAEAGELAGLAADPTVSPREGATRAGDEPAQADAASTSAGAARSGGMDGSAARIVDPADNDDRAGADADVDAPCGDSASGQAAGHAAREIESGGMTEPASAGSEAADTTASHEHAVAQDDAQDAADAVMAPHAEEAAGVAAGGGERTESPARANESANPVARPGAELADAAHAATREAAADPAAGRATKEDHGAIGGIPHDAEPVRAHAEEALDDTSGSLADAVRSASEAIPERAQQDEEEEPAKRRA</sequence>
<dbReference type="EMBL" id="JH692063">
    <property type="protein sequence ID" value="EIP87566.1"/>
    <property type="molecule type" value="Genomic_DNA"/>
</dbReference>
<reference evidence="7" key="1">
    <citation type="journal article" date="2012" name="J. Bacteriol.">
        <title>Revised Genome Sequence of Burkholderia thailandensis MSMB43 with Improved Annotation.</title>
        <authorList>
            <person name="Zhuo Y."/>
            <person name="Liu L."/>
            <person name="Wang Q."/>
            <person name="Liu X."/>
            <person name="Ren B."/>
            <person name="Liu M."/>
            <person name="Ni P."/>
            <person name="Cheng Y.Q."/>
            <person name="Zhang L."/>
        </authorList>
    </citation>
    <scope>NUCLEOTIDE SEQUENCE [LARGE SCALE GENOMIC DNA]</scope>
    <source>
        <strain evidence="7">MSMB43</strain>
    </source>
</reference>
<keyword evidence="2" id="KW-0132">Cell division</keyword>
<proteinExistence type="predicted"/>
<keyword evidence="4" id="KW-0131">Cell cycle</keyword>
<gene>
    <name evidence="6" type="ORF">A33K_15587</name>
</gene>
<dbReference type="NCBIfam" id="TIGR00281">
    <property type="entry name" value="SMC-Scp complex subunit ScpB"/>
    <property type="match status" value="1"/>
</dbReference>
<dbReference type="InterPro" id="IPR036388">
    <property type="entry name" value="WH-like_DNA-bd_sf"/>
</dbReference>
<dbReference type="InterPro" id="IPR036390">
    <property type="entry name" value="WH_DNA-bd_sf"/>
</dbReference>
<evidence type="ECO:0000256" key="3">
    <source>
        <dbReference type="ARBA" id="ARBA00022829"/>
    </source>
</evidence>
<keyword evidence="3" id="KW-0159">Chromosome partition</keyword>
<dbReference type="Gene3D" id="1.10.10.10">
    <property type="entry name" value="Winged helix-like DNA-binding domain superfamily/Winged helix DNA-binding domain"/>
    <property type="match status" value="2"/>
</dbReference>
<dbReference type="Pfam" id="PF04079">
    <property type="entry name" value="SMC_ScpB"/>
    <property type="match status" value="1"/>
</dbReference>
<feature type="compositionally biased region" description="Basic and acidic residues" evidence="5">
    <location>
        <begin position="419"/>
        <end position="436"/>
    </location>
</feature>
<evidence type="ECO:0000256" key="5">
    <source>
        <dbReference type="SAM" id="MobiDB-lite"/>
    </source>
</evidence>
<feature type="region of interest" description="Disordered" evidence="5">
    <location>
        <begin position="194"/>
        <end position="436"/>
    </location>
</feature>
<feature type="compositionally biased region" description="Low complexity" evidence="5">
    <location>
        <begin position="312"/>
        <end position="327"/>
    </location>
</feature>
<evidence type="ECO:0000256" key="4">
    <source>
        <dbReference type="ARBA" id="ARBA00023306"/>
    </source>
</evidence>
<organism evidence="6 7">
    <name type="scientific">Burkholderia humptydooensis MSMB43</name>
    <dbReference type="NCBI Taxonomy" id="441157"/>
    <lineage>
        <taxon>Bacteria</taxon>
        <taxon>Pseudomonadati</taxon>
        <taxon>Pseudomonadota</taxon>
        <taxon>Betaproteobacteria</taxon>
        <taxon>Burkholderiales</taxon>
        <taxon>Burkholderiaceae</taxon>
        <taxon>Burkholderia</taxon>
        <taxon>pseudomallei group</taxon>
    </lineage>
</organism>
<evidence type="ECO:0000313" key="7">
    <source>
        <dbReference type="Proteomes" id="UP000004682"/>
    </source>
</evidence>
<feature type="compositionally biased region" description="Low complexity" evidence="5">
    <location>
        <begin position="351"/>
        <end position="361"/>
    </location>
</feature>
<name>A0ABN0G5T8_9BURK</name>
<dbReference type="InterPro" id="IPR005234">
    <property type="entry name" value="ScpB_csome_segregation"/>
</dbReference>